<dbReference type="KEGG" id="sbf:JCM31447_23910"/>
<gene>
    <name evidence="2" type="ORF">JCM31447_23910</name>
</gene>
<organism evidence="2 3">
    <name type="scientific">Fluviispira sanaruensis</name>
    <dbReference type="NCBI Taxonomy" id="2493639"/>
    <lineage>
        <taxon>Bacteria</taxon>
        <taxon>Pseudomonadati</taxon>
        <taxon>Bdellovibrionota</taxon>
        <taxon>Oligoflexia</taxon>
        <taxon>Silvanigrellales</taxon>
        <taxon>Silvanigrellaceae</taxon>
        <taxon>Fluviispira</taxon>
    </lineage>
</organism>
<dbReference type="AlphaFoldDB" id="A0A4P2VMF3"/>
<dbReference type="RefSeq" id="WP_130610786.1">
    <property type="nucleotide sequence ID" value="NZ_AP019368.1"/>
</dbReference>
<dbReference type="Proteomes" id="UP000291236">
    <property type="component" value="Chromosome"/>
</dbReference>
<reference evidence="2 3" key="1">
    <citation type="submission" date="2018-12" db="EMBL/GenBank/DDBJ databases">
        <title>Rubrispira sanarue gen. nov., sp., nov., a member of the order Silvanigrellales, isolated from a brackish lake in Hamamatsu Japan.</title>
        <authorList>
            <person name="Maejima Y."/>
            <person name="Iino T."/>
            <person name="Muraguchi Y."/>
            <person name="Fukuda K."/>
            <person name="Nojiri H."/>
            <person name="Ohkuma M."/>
            <person name="Moriuchi R."/>
            <person name="Dohra H."/>
            <person name="Kimbara K."/>
            <person name="Shintani M."/>
        </authorList>
    </citation>
    <scope>NUCLEOTIDE SEQUENCE [LARGE SCALE GENOMIC DNA]</scope>
    <source>
        <strain evidence="2 3">RF1110005</strain>
    </source>
</reference>
<keyword evidence="3" id="KW-1185">Reference proteome</keyword>
<feature type="chain" id="PRO_5020660021" evidence="1">
    <location>
        <begin position="23"/>
        <end position="168"/>
    </location>
</feature>
<dbReference type="EMBL" id="AP019368">
    <property type="protein sequence ID" value="BBH53938.1"/>
    <property type="molecule type" value="Genomic_DNA"/>
</dbReference>
<feature type="signal peptide" evidence="1">
    <location>
        <begin position="1"/>
        <end position="22"/>
    </location>
</feature>
<proteinExistence type="predicted"/>
<name>A0A4P2VMF3_FLUSA</name>
<accession>A0A4P2VMF3</accession>
<keyword evidence="1" id="KW-0732">Signal</keyword>
<evidence type="ECO:0000256" key="1">
    <source>
        <dbReference type="SAM" id="SignalP"/>
    </source>
</evidence>
<sequence length="168" mass="18407">MNKFLSCLAASLLFSVSNFATAEQSPNFLLNESFLDVTAQPAALPTHILQNDARPFTAGNSITIINHSNRRACVTAISANPVVASGWYVFENGETKTLNALSYFRAEECGTGGSVYWNPGWDMQYFCLKYGPAFNIYTPGNATMCTNLGGQMKPHYRLPGNVTLTLNY</sequence>
<evidence type="ECO:0000313" key="3">
    <source>
        <dbReference type="Proteomes" id="UP000291236"/>
    </source>
</evidence>
<protein>
    <submittedName>
        <fullName evidence="2">Uncharacterized protein</fullName>
    </submittedName>
</protein>
<evidence type="ECO:0000313" key="2">
    <source>
        <dbReference type="EMBL" id="BBH53938.1"/>
    </source>
</evidence>